<evidence type="ECO:0000259" key="11">
    <source>
        <dbReference type="PROSITE" id="PS50112"/>
    </source>
</evidence>
<keyword evidence="9" id="KW-0812">Transmembrane</keyword>
<evidence type="ECO:0000256" key="2">
    <source>
        <dbReference type="ARBA" id="ARBA00012438"/>
    </source>
</evidence>
<dbReference type="SUPFAM" id="SSF55785">
    <property type="entry name" value="PYP-like sensor domain (PAS domain)"/>
    <property type="match status" value="2"/>
</dbReference>
<dbReference type="CDD" id="cd00130">
    <property type="entry name" value="PAS"/>
    <property type="match status" value="2"/>
</dbReference>
<dbReference type="PROSITE" id="PS50113">
    <property type="entry name" value="PAC"/>
    <property type="match status" value="2"/>
</dbReference>
<keyword evidence="14" id="KW-1185">Reference proteome</keyword>
<feature type="domain" description="PAC" evidence="12">
    <location>
        <begin position="163"/>
        <end position="214"/>
    </location>
</feature>
<evidence type="ECO:0000313" key="14">
    <source>
        <dbReference type="Proteomes" id="UP001235840"/>
    </source>
</evidence>
<dbReference type="InterPro" id="IPR000700">
    <property type="entry name" value="PAS-assoc_C"/>
</dbReference>
<evidence type="ECO:0000313" key="13">
    <source>
        <dbReference type="EMBL" id="MDQ0166360.1"/>
    </source>
</evidence>
<keyword evidence="9" id="KW-1133">Transmembrane helix</keyword>
<keyword evidence="5" id="KW-0547">Nucleotide-binding</keyword>
<dbReference type="SMART" id="SM00086">
    <property type="entry name" value="PAC"/>
    <property type="match status" value="2"/>
</dbReference>
<comment type="caution">
    <text evidence="13">The sequence shown here is derived from an EMBL/GenBank/DDBJ whole genome shotgun (WGS) entry which is preliminary data.</text>
</comment>
<comment type="catalytic activity">
    <reaction evidence="1">
        <text>ATP + protein L-histidine = ADP + protein N-phospho-L-histidine.</text>
        <dbReference type="EC" id="2.7.13.3"/>
    </reaction>
</comment>
<dbReference type="EC" id="2.7.13.3" evidence="2"/>
<dbReference type="InterPro" id="IPR035965">
    <property type="entry name" value="PAS-like_dom_sf"/>
</dbReference>
<sequence>MGNSFRSRRILSLKIIFWYIVIGFIWLIATDSMISSLPLKDYVRNLIELFFNFLFVLATALLFLYFLNRYLHNLYLSQRALRKSEKRLRILINTIPDFVILKETGGGVLEANQAAHDFFEMNGRNMIGKDVAELEEMSELHNRQYWSFLKNSDQETLHSKSIHRLEEVITRGAEAKTIEITKVPIYHAPDQHENILVIGKDITERKRVEDELRMIKDQLENFISTSADAILFYDIDGTIRRVNNAFEQMYGWTADEIVGMRTRVTVPLECRKESRDLYFKLKNGEQIIGHETVRQRKDGTRFHVSVTFSPIKNRKGEVVSVSGIIRDITERKKSEELLRKSDMLSVIGQMAAGVAHEIRNPLTSLKGFVQLIQLEQSYNPKYINIILSELDRINTIVNEFMVLAKPQVVSFEQRNLNKLVLDVVTILETQAILHNCEIITKFSKQDALLMCEENQLKQVFINVIKNSIEAMPKGGKITITIDQPDEQNISVEVTDEGNGIPAERIKRLGEPFYTTKEKGTGLGLMVSYKIIRAHQGHMDIKSVISRGTTVLITLPINHSE</sequence>
<feature type="transmembrane region" description="Helical" evidence="9">
    <location>
        <begin position="49"/>
        <end position="67"/>
    </location>
</feature>
<dbReference type="SUPFAM" id="SSF55874">
    <property type="entry name" value="ATPase domain of HSP90 chaperone/DNA topoisomerase II/histidine kinase"/>
    <property type="match status" value="1"/>
</dbReference>
<evidence type="ECO:0000256" key="1">
    <source>
        <dbReference type="ARBA" id="ARBA00000085"/>
    </source>
</evidence>
<feature type="domain" description="Histidine kinase" evidence="10">
    <location>
        <begin position="353"/>
        <end position="558"/>
    </location>
</feature>
<evidence type="ECO:0000256" key="7">
    <source>
        <dbReference type="ARBA" id="ARBA00022840"/>
    </source>
</evidence>
<keyword evidence="6" id="KW-0418">Kinase</keyword>
<dbReference type="InterPro" id="IPR004358">
    <property type="entry name" value="Sig_transdc_His_kin-like_C"/>
</dbReference>
<dbReference type="RefSeq" id="WP_307394500.1">
    <property type="nucleotide sequence ID" value="NZ_BAAADK010000020.1"/>
</dbReference>
<dbReference type="InterPro" id="IPR005467">
    <property type="entry name" value="His_kinase_dom"/>
</dbReference>
<accession>A0ABT9VZD9</accession>
<dbReference type="SMART" id="SM00388">
    <property type="entry name" value="HisKA"/>
    <property type="match status" value="1"/>
</dbReference>
<keyword evidence="7" id="KW-0067">ATP-binding</keyword>
<reference evidence="13 14" key="1">
    <citation type="submission" date="2023-07" db="EMBL/GenBank/DDBJ databases">
        <title>Genomic Encyclopedia of Type Strains, Phase IV (KMG-IV): sequencing the most valuable type-strain genomes for metagenomic binning, comparative biology and taxonomic classification.</title>
        <authorList>
            <person name="Goeker M."/>
        </authorList>
    </citation>
    <scope>NUCLEOTIDE SEQUENCE [LARGE SCALE GENOMIC DNA]</scope>
    <source>
        <strain evidence="13 14">DSM 12751</strain>
    </source>
</reference>
<dbReference type="PANTHER" id="PTHR43065:SF34">
    <property type="entry name" value="SPORULATION KINASE A"/>
    <property type="match status" value="1"/>
</dbReference>
<evidence type="ECO:0000256" key="5">
    <source>
        <dbReference type="ARBA" id="ARBA00022741"/>
    </source>
</evidence>
<keyword evidence="4" id="KW-0808">Transferase</keyword>
<dbReference type="InterPro" id="IPR003594">
    <property type="entry name" value="HATPase_dom"/>
</dbReference>
<protein>
    <recommendedName>
        <fullName evidence="2">histidine kinase</fullName>
        <ecNumber evidence="2">2.7.13.3</ecNumber>
    </recommendedName>
</protein>
<dbReference type="InterPro" id="IPR000014">
    <property type="entry name" value="PAS"/>
</dbReference>
<dbReference type="Gene3D" id="1.10.287.130">
    <property type="match status" value="1"/>
</dbReference>
<dbReference type="InterPro" id="IPR036890">
    <property type="entry name" value="HATPase_C_sf"/>
</dbReference>
<dbReference type="Proteomes" id="UP001235840">
    <property type="component" value="Unassembled WGS sequence"/>
</dbReference>
<evidence type="ECO:0000256" key="8">
    <source>
        <dbReference type="ARBA" id="ARBA00023012"/>
    </source>
</evidence>
<dbReference type="InterPro" id="IPR013656">
    <property type="entry name" value="PAS_4"/>
</dbReference>
<evidence type="ECO:0000256" key="6">
    <source>
        <dbReference type="ARBA" id="ARBA00022777"/>
    </source>
</evidence>
<evidence type="ECO:0000256" key="4">
    <source>
        <dbReference type="ARBA" id="ARBA00022679"/>
    </source>
</evidence>
<dbReference type="SMART" id="SM00091">
    <property type="entry name" value="PAS"/>
    <property type="match status" value="2"/>
</dbReference>
<dbReference type="PROSITE" id="PS50112">
    <property type="entry name" value="PAS"/>
    <property type="match status" value="2"/>
</dbReference>
<keyword evidence="3" id="KW-0597">Phosphoprotein</keyword>
<feature type="domain" description="PAS" evidence="11">
    <location>
        <begin position="215"/>
        <end position="259"/>
    </location>
</feature>
<dbReference type="SUPFAM" id="SSF47384">
    <property type="entry name" value="Homodimeric domain of signal transducing histidine kinase"/>
    <property type="match status" value="1"/>
</dbReference>
<keyword evidence="8" id="KW-0902">Two-component regulatory system</keyword>
<dbReference type="InterPro" id="IPR001610">
    <property type="entry name" value="PAC"/>
</dbReference>
<dbReference type="Pfam" id="PF00512">
    <property type="entry name" value="HisKA"/>
    <property type="match status" value="1"/>
</dbReference>
<evidence type="ECO:0000256" key="3">
    <source>
        <dbReference type="ARBA" id="ARBA00022553"/>
    </source>
</evidence>
<dbReference type="PRINTS" id="PR00344">
    <property type="entry name" value="BCTRLSENSOR"/>
</dbReference>
<dbReference type="EMBL" id="JAUSTY010000008">
    <property type="protein sequence ID" value="MDQ0166360.1"/>
    <property type="molecule type" value="Genomic_DNA"/>
</dbReference>
<evidence type="ECO:0000256" key="9">
    <source>
        <dbReference type="SAM" id="Phobius"/>
    </source>
</evidence>
<dbReference type="Pfam" id="PF02518">
    <property type="entry name" value="HATPase_c"/>
    <property type="match status" value="1"/>
</dbReference>
<dbReference type="NCBIfam" id="TIGR00229">
    <property type="entry name" value="sensory_box"/>
    <property type="match status" value="2"/>
</dbReference>
<keyword evidence="9" id="KW-0472">Membrane</keyword>
<dbReference type="PANTHER" id="PTHR43065">
    <property type="entry name" value="SENSOR HISTIDINE KINASE"/>
    <property type="match status" value="1"/>
</dbReference>
<dbReference type="InterPro" id="IPR003661">
    <property type="entry name" value="HisK_dim/P_dom"/>
</dbReference>
<feature type="transmembrane region" description="Helical" evidence="9">
    <location>
        <begin position="12"/>
        <end position="29"/>
    </location>
</feature>
<dbReference type="InterPro" id="IPR036097">
    <property type="entry name" value="HisK_dim/P_sf"/>
</dbReference>
<gene>
    <name evidence="13" type="ORF">J2S11_002264</name>
</gene>
<organism evidence="13 14">
    <name type="scientific">Caldalkalibacillus horti</name>
    <dbReference type="NCBI Taxonomy" id="77523"/>
    <lineage>
        <taxon>Bacteria</taxon>
        <taxon>Bacillati</taxon>
        <taxon>Bacillota</taxon>
        <taxon>Bacilli</taxon>
        <taxon>Bacillales</taxon>
        <taxon>Bacillaceae</taxon>
        <taxon>Caldalkalibacillus</taxon>
    </lineage>
</organism>
<dbReference type="Pfam" id="PF08448">
    <property type="entry name" value="PAS_4"/>
    <property type="match status" value="2"/>
</dbReference>
<dbReference type="SMART" id="SM00387">
    <property type="entry name" value="HATPase_c"/>
    <property type="match status" value="1"/>
</dbReference>
<dbReference type="PROSITE" id="PS50109">
    <property type="entry name" value="HIS_KIN"/>
    <property type="match status" value="1"/>
</dbReference>
<dbReference type="Gene3D" id="3.30.450.20">
    <property type="entry name" value="PAS domain"/>
    <property type="match status" value="2"/>
</dbReference>
<feature type="domain" description="PAC" evidence="12">
    <location>
        <begin position="288"/>
        <end position="340"/>
    </location>
</feature>
<evidence type="ECO:0000259" key="10">
    <source>
        <dbReference type="PROSITE" id="PS50109"/>
    </source>
</evidence>
<proteinExistence type="predicted"/>
<evidence type="ECO:0000259" key="12">
    <source>
        <dbReference type="PROSITE" id="PS50113"/>
    </source>
</evidence>
<name>A0ABT9VZD9_9BACI</name>
<dbReference type="CDD" id="cd00082">
    <property type="entry name" value="HisKA"/>
    <property type="match status" value="1"/>
</dbReference>
<feature type="domain" description="PAS" evidence="11">
    <location>
        <begin position="84"/>
        <end position="172"/>
    </location>
</feature>
<dbReference type="Gene3D" id="3.30.565.10">
    <property type="entry name" value="Histidine kinase-like ATPase, C-terminal domain"/>
    <property type="match status" value="1"/>
</dbReference>